<keyword evidence="7" id="KW-0255">Endonuclease</keyword>
<organism evidence="11 12">
    <name type="scientific">Alicyclobacillus macrosporangiidus</name>
    <dbReference type="NCBI Taxonomy" id="392015"/>
    <lineage>
        <taxon>Bacteria</taxon>
        <taxon>Bacillati</taxon>
        <taxon>Bacillota</taxon>
        <taxon>Bacilli</taxon>
        <taxon>Bacillales</taxon>
        <taxon>Alicyclobacillaceae</taxon>
        <taxon>Alicyclobacillus</taxon>
    </lineage>
</organism>
<dbReference type="CDD" id="cd03280">
    <property type="entry name" value="ABC_MutS2"/>
    <property type="match status" value="1"/>
</dbReference>
<evidence type="ECO:0000313" key="11">
    <source>
        <dbReference type="EMBL" id="SFU78922.1"/>
    </source>
</evidence>
<evidence type="ECO:0000256" key="2">
    <source>
        <dbReference type="ARBA" id="ARBA00022741"/>
    </source>
</evidence>
<comment type="function">
    <text evidence="7">Acts as a ribosome collision sensor, splitting the ribosome into its 2 subunits. Detects stalled/collided 70S ribosomes which it binds and splits by an ATP-hydrolysis driven conformational change. Acts upstream of the ribosome quality control system (RQC), a ribosome-associated complex that mediates the extraction of incompletely synthesized nascent chains from stalled ribosomes and their subsequent degradation. Probably generates substrates for RQC.</text>
</comment>
<dbReference type="Pfam" id="PF01713">
    <property type="entry name" value="Smr"/>
    <property type="match status" value="1"/>
</dbReference>
<sequence length="778" mass="85973">MQERVLHILEYDKVRQHVRGFAATRLGQERLEQMRPLSSIAEAEAELAAVDEALRMLLRRGGIPFGGIRDIRPHLRKAAIGGVLTAGDLNEVAFFIAGGRRARTAIEAAAEAMDIPRLQEMAAGLFDARQTELELRQAIDEDGLVLDQASPELRRIRNQRRAEEARIRERLDQMVRHLQRWLQDPVVTVRGDSFCLPVRVEFKNQVPGVVHDVSSSGATVFIEPQEIVQMSARVRALAAEEDREIERVLQRLSGVVAAVAEPLAENAERLATLDAWMAKAEYARREDAQRPRLRTDGVWRLTGARHPLIPKEAAVPIDIRLGDDFRMVIITGPNTGGKTVTLKTVGLLTLLAMSGCFLTTRSPSDIGWCGEVFADIGDEQSIEQSLSTFSSHMRNIIGMLEHVGPDSLVLLDELGAGTDPAEGAALSMAILDWLKARGARVVATTHYAELKAYAFREPAAINASVEFDVDTLRPTYRLLLGVPGRSNALAIAARLGMPETLIDQARHHLRTDDVRVEDLIAQLEAARREAERLRAEAEQELAEARRERAQWVQEREAFEQSVEQAREAALREAREVVARARTEAERVIRELRDRQRGGPVKDHELVELRKALEDALPEERRVARRKGGDAGRAAVGSTVRVLSVGQKGEVVERSADGRELTVQLGMLRMKVPVDDVEVLSAAPERVQAVRTVKRSVQTVPLQLDIRGQTVEEALPSVDRYLDQAVLSGLPRVTIIHGKGTGALRDGVRRYLSKHPHVSSWAPGGPGEGGDGATVVELK</sequence>
<dbReference type="SUPFAM" id="SSF52540">
    <property type="entry name" value="P-loop containing nucleoside triphosphate hydrolases"/>
    <property type="match status" value="1"/>
</dbReference>
<keyword evidence="3 7" id="KW-0378">Hydrolase</keyword>
<gene>
    <name evidence="7" type="primary">mutS2</name>
    <name evidence="7" type="synonym">rqcU</name>
    <name evidence="11" type="ORF">SAMN05421543_10854</name>
</gene>
<keyword evidence="4 7" id="KW-0067">ATP-binding</keyword>
<keyword evidence="12" id="KW-1185">Reference proteome</keyword>
<dbReference type="EC" id="3.6.4.-" evidence="7"/>
<feature type="domain" description="Smr" evidence="10">
    <location>
        <begin position="703"/>
        <end position="778"/>
    </location>
</feature>
<dbReference type="eggNOG" id="COG1193">
    <property type="taxonomic scope" value="Bacteria"/>
</dbReference>
<evidence type="ECO:0000256" key="6">
    <source>
        <dbReference type="ARBA" id="ARBA00023125"/>
    </source>
</evidence>
<comment type="subunit">
    <text evidence="7">Homodimer. Binds to stalled ribosomes, contacting rRNA.</text>
</comment>
<dbReference type="SUPFAM" id="SSF160443">
    <property type="entry name" value="SMR domain-like"/>
    <property type="match status" value="1"/>
</dbReference>
<evidence type="ECO:0000256" key="8">
    <source>
        <dbReference type="SAM" id="Coils"/>
    </source>
</evidence>
<dbReference type="InterPro" id="IPR046893">
    <property type="entry name" value="MSSS"/>
</dbReference>
<dbReference type="GO" id="GO:0072344">
    <property type="term" value="P:rescue of stalled ribosome"/>
    <property type="evidence" value="ECO:0007669"/>
    <property type="project" value="UniProtKB-UniRule"/>
</dbReference>
<dbReference type="EC" id="3.1.-.-" evidence="7"/>
<dbReference type="PIRSF" id="PIRSF005814">
    <property type="entry name" value="MutS_YshD"/>
    <property type="match status" value="1"/>
</dbReference>
<keyword evidence="8" id="KW-0175">Coiled coil</keyword>
<keyword evidence="5 7" id="KW-0694">RNA-binding</keyword>
<dbReference type="InterPro" id="IPR007696">
    <property type="entry name" value="DNA_mismatch_repair_MutS_core"/>
</dbReference>
<dbReference type="GO" id="GO:0140664">
    <property type="term" value="F:ATP-dependent DNA damage sensor activity"/>
    <property type="evidence" value="ECO:0007669"/>
    <property type="project" value="InterPro"/>
</dbReference>
<dbReference type="InterPro" id="IPR036063">
    <property type="entry name" value="Smr_dom_sf"/>
</dbReference>
<keyword evidence="6 7" id="KW-0238">DNA-binding</keyword>
<dbReference type="InterPro" id="IPR027417">
    <property type="entry name" value="P-loop_NTPase"/>
</dbReference>
<dbReference type="GO" id="GO:0005524">
    <property type="term" value="F:ATP binding"/>
    <property type="evidence" value="ECO:0007669"/>
    <property type="project" value="UniProtKB-UniRule"/>
</dbReference>
<feature type="coiled-coil region" evidence="8">
    <location>
        <begin position="509"/>
        <end position="590"/>
    </location>
</feature>
<evidence type="ECO:0000256" key="5">
    <source>
        <dbReference type="ARBA" id="ARBA00022884"/>
    </source>
</evidence>
<keyword evidence="2 7" id="KW-0547">Nucleotide-binding</keyword>
<accession>A0A1I7J196</accession>
<evidence type="ECO:0000256" key="3">
    <source>
        <dbReference type="ARBA" id="ARBA00022801"/>
    </source>
</evidence>
<dbReference type="InterPro" id="IPR045076">
    <property type="entry name" value="MutS"/>
</dbReference>
<evidence type="ECO:0000259" key="10">
    <source>
        <dbReference type="PROSITE" id="PS50828"/>
    </source>
</evidence>
<evidence type="ECO:0000256" key="4">
    <source>
        <dbReference type="ARBA" id="ARBA00022840"/>
    </source>
</evidence>
<dbReference type="Gene3D" id="3.30.1370.110">
    <property type="match status" value="1"/>
</dbReference>
<dbReference type="GO" id="GO:0004519">
    <property type="term" value="F:endonuclease activity"/>
    <property type="evidence" value="ECO:0007669"/>
    <property type="project" value="UniProtKB-UniRule"/>
</dbReference>
<reference evidence="12" key="1">
    <citation type="submission" date="2016-10" db="EMBL/GenBank/DDBJ databases">
        <authorList>
            <person name="Varghese N."/>
        </authorList>
    </citation>
    <scope>NUCLEOTIDE SEQUENCE [LARGE SCALE GENOMIC DNA]</scope>
    <source>
        <strain evidence="12">DSM 17980</strain>
    </source>
</reference>
<dbReference type="SMART" id="SM00534">
    <property type="entry name" value="MUTSac"/>
    <property type="match status" value="1"/>
</dbReference>
<dbReference type="InterPro" id="IPR002625">
    <property type="entry name" value="Smr_dom"/>
</dbReference>
<dbReference type="GO" id="GO:0019843">
    <property type="term" value="F:rRNA binding"/>
    <property type="evidence" value="ECO:0007669"/>
    <property type="project" value="UniProtKB-UniRule"/>
</dbReference>
<dbReference type="InterPro" id="IPR036187">
    <property type="entry name" value="DNA_mismatch_repair_MutS_sf"/>
</dbReference>
<dbReference type="SMART" id="SM00533">
    <property type="entry name" value="MUTSd"/>
    <property type="match status" value="1"/>
</dbReference>
<dbReference type="PANTHER" id="PTHR48466">
    <property type="entry name" value="OS10G0509000 PROTEIN-RELATED"/>
    <property type="match status" value="1"/>
</dbReference>
<keyword evidence="1 7" id="KW-0699">rRNA-binding</keyword>
<evidence type="ECO:0000256" key="1">
    <source>
        <dbReference type="ARBA" id="ARBA00022730"/>
    </source>
</evidence>
<keyword evidence="7" id="KW-0540">Nuclease</keyword>
<evidence type="ECO:0000313" key="12">
    <source>
        <dbReference type="Proteomes" id="UP000183508"/>
    </source>
</evidence>
<dbReference type="NCBIfam" id="TIGR01069">
    <property type="entry name" value="mutS2"/>
    <property type="match status" value="1"/>
</dbReference>
<proteinExistence type="inferred from homology"/>
<comment type="similarity">
    <text evidence="7">Belongs to the DNA mismatch repair MutS family. MutS2 subfamily.</text>
</comment>
<dbReference type="PROSITE" id="PS50828">
    <property type="entry name" value="SMR"/>
    <property type="match status" value="1"/>
</dbReference>
<dbReference type="GO" id="GO:0045910">
    <property type="term" value="P:negative regulation of DNA recombination"/>
    <property type="evidence" value="ECO:0007669"/>
    <property type="project" value="InterPro"/>
</dbReference>
<dbReference type="InterPro" id="IPR005747">
    <property type="entry name" value="MutS2"/>
</dbReference>
<dbReference type="PROSITE" id="PS00486">
    <property type="entry name" value="DNA_MISMATCH_REPAIR_2"/>
    <property type="match status" value="1"/>
</dbReference>
<dbReference type="FunFam" id="3.40.50.300:FF:000830">
    <property type="entry name" value="Endonuclease MutS2"/>
    <property type="match status" value="1"/>
</dbReference>
<dbReference type="Pfam" id="PF00488">
    <property type="entry name" value="MutS_V"/>
    <property type="match status" value="1"/>
</dbReference>
<dbReference type="PANTHER" id="PTHR48466:SF2">
    <property type="entry name" value="OS10G0509000 PROTEIN"/>
    <property type="match status" value="1"/>
</dbReference>
<dbReference type="Proteomes" id="UP000183508">
    <property type="component" value="Unassembled WGS sequence"/>
</dbReference>
<dbReference type="OrthoDB" id="9808166at2"/>
<comment type="function">
    <text evidence="7">Endonuclease that is involved in the suppression of homologous recombination and thus may have a key role in the control of bacterial genetic diversity.</text>
</comment>
<dbReference type="GO" id="GO:0030983">
    <property type="term" value="F:mismatched DNA binding"/>
    <property type="evidence" value="ECO:0007669"/>
    <property type="project" value="InterPro"/>
</dbReference>
<dbReference type="GO" id="GO:0016887">
    <property type="term" value="F:ATP hydrolysis activity"/>
    <property type="evidence" value="ECO:0007669"/>
    <property type="project" value="InterPro"/>
</dbReference>
<dbReference type="HAMAP" id="MF_00092">
    <property type="entry name" value="MutS2"/>
    <property type="match status" value="1"/>
</dbReference>
<name>A0A1I7J196_9BACL</name>
<dbReference type="Pfam" id="PF20297">
    <property type="entry name" value="MSSS"/>
    <property type="match status" value="1"/>
</dbReference>
<dbReference type="STRING" id="392015.SAMN05421543_10854"/>
<dbReference type="GO" id="GO:0043023">
    <property type="term" value="F:ribosomal large subunit binding"/>
    <property type="evidence" value="ECO:0007669"/>
    <property type="project" value="UniProtKB-UniRule"/>
</dbReference>
<dbReference type="GO" id="GO:0006298">
    <property type="term" value="P:mismatch repair"/>
    <property type="evidence" value="ECO:0007669"/>
    <property type="project" value="InterPro"/>
</dbReference>
<dbReference type="AlphaFoldDB" id="A0A1I7J196"/>
<dbReference type="Gene3D" id="3.40.50.300">
    <property type="entry name" value="P-loop containing nucleotide triphosphate hydrolases"/>
    <property type="match status" value="1"/>
</dbReference>
<protein>
    <recommendedName>
        <fullName evidence="7">Endonuclease MutS2</fullName>
        <ecNumber evidence="7">3.1.-.-</ecNumber>
    </recommendedName>
    <alternativeName>
        <fullName evidence="7">Ribosome-associated protein quality control-upstream factor</fullName>
        <shortName evidence="7">RQC-upstream factor</shortName>
        <shortName evidence="7">RqcU</shortName>
        <ecNumber evidence="7">3.6.4.-</ecNumber>
    </alternativeName>
</protein>
<evidence type="ECO:0000256" key="9">
    <source>
        <dbReference type="SAM" id="MobiDB-lite"/>
    </source>
</evidence>
<dbReference type="EMBL" id="FPBV01000008">
    <property type="protein sequence ID" value="SFU78922.1"/>
    <property type="molecule type" value="Genomic_DNA"/>
</dbReference>
<evidence type="ECO:0000256" key="7">
    <source>
        <dbReference type="HAMAP-Rule" id="MF_00092"/>
    </source>
</evidence>
<dbReference type="InterPro" id="IPR000432">
    <property type="entry name" value="DNA_mismatch_repair_MutS_C"/>
</dbReference>
<feature type="binding site" evidence="7">
    <location>
        <begin position="332"/>
        <end position="339"/>
    </location>
    <ligand>
        <name>ATP</name>
        <dbReference type="ChEBI" id="CHEBI:30616"/>
    </ligand>
</feature>
<dbReference type="SMART" id="SM00463">
    <property type="entry name" value="SMR"/>
    <property type="match status" value="1"/>
</dbReference>
<feature type="region of interest" description="Disordered" evidence="9">
    <location>
        <begin position="755"/>
        <end position="778"/>
    </location>
</feature>
<dbReference type="SUPFAM" id="SSF48334">
    <property type="entry name" value="DNA repair protein MutS, domain III"/>
    <property type="match status" value="1"/>
</dbReference>